<keyword evidence="2" id="KW-0732">Signal</keyword>
<evidence type="ECO:0000313" key="4">
    <source>
        <dbReference type="Proteomes" id="UP000503011"/>
    </source>
</evidence>
<dbReference type="Gene3D" id="3.40.190.10">
    <property type="entry name" value="Periplasmic binding protein-like II"/>
    <property type="match status" value="1"/>
</dbReference>
<reference evidence="3 4" key="1">
    <citation type="submission" date="2020-03" db="EMBL/GenBank/DDBJ databases">
        <title>Whole genome shotgun sequence of Phytohabitans suffuscus NBRC 105367.</title>
        <authorList>
            <person name="Komaki H."/>
            <person name="Tamura T."/>
        </authorList>
    </citation>
    <scope>NUCLEOTIDE SEQUENCE [LARGE SCALE GENOMIC DNA]</scope>
    <source>
        <strain evidence="3 4">NBRC 105367</strain>
    </source>
</reference>
<dbReference type="PANTHER" id="PTHR42928">
    <property type="entry name" value="TRICARBOXYLATE-BINDING PROTEIN"/>
    <property type="match status" value="1"/>
</dbReference>
<accession>A0A6F8YAD5</accession>
<dbReference type="InterPro" id="IPR042100">
    <property type="entry name" value="Bug_dom1"/>
</dbReference>
<dbReference type="PANTHER" id="PTHR42928:SF5">
    <property type="entry name" value="BLR1237 PROTEIN"/>
    <property type="match status" value="1"/>
</dbReference>
<dbReference type="SUPFAM" id="SSF53850">
    <property type="entry name" value="Periplasmic binding protein-like II"/>
    <property type="match status" value="1"/>
</dbReference>
<dbReference type="PROSITE" id="PS51257">
    <property type="entry name" value="PROKAR_LIPOPROTEIN"/>
    <property type="match status" value="1"/>
</dbReference>
<dbReference type="Gene3D" id="3.40.190.150">
    <property type="entry name" value="Bordetella uptake gene, domain 1"/>
    <property type="match status" value="1"/>
</dbReference>
<evidence type="ECO:0000313" key="3">
    <source>
        <dbReference type="EMBL" id="BCB83065.1"/>
    </source>
</evidence>
<reference evidence="3 4" key="2">
    <citation type="submission" date="2020-03" db="EMBL/GenBank/DDBJ databases">
        <authorList>
            <person name="Ichikawa N."/>
            <person name="Kimura A."/>
            <person name="Kitahashi Y."/>
            <person name="Uohara A."/>
        </authorList>
    </citation>
    <scope>NUCLEOTIDE SEQUENCE [LARGE SCALE GENOMIC DNA]</scope>
    <source>
        <strain evidence="3 4">NBRC 105367</strain>
    </source>
</reference>
<keyword evidence="4" id="KW-1185">Reference proteome</keyword>
<sequence length="348" mass="36889">MTKTSRRPALRLLAAACALTLPLLTACGGDDGDTGVADGKLAPLSDGFPDRPVTLWNTFEAGHTDDLLNKAFADVARKYSPVAIVTDTRPAPGPVSWYGHVEFLNGRPHAKDGYDLYAISWAGATVRPWTVQQLADADLTTLKPVGVVEQAPFVFAVAKDSPYATLADVEAAAKQDPGKLRAVAGETGSLIHSTLAVWQAANGLQKDAIRFIPTGGSGEALTVMRGGGADLAVLTYSAGITDQLKVLAVSGEQPFAGLPDVPVAQAGGKPIPVGSERGFGAVPDAPQEHLDWFFELMRKVAADPEFQDRQKGFDFNVRDAAWIEGYRQQIVQTVIPVLEANGLTTGMR</sequence>
<evidence type="ECO:0000256" key="2">
    <source>
        <dbReference type="SAM" id="SignalP"/>
    </source>
</evidence>
<evidence type="ECO:0000256" key="1">
    <source>
        <dbReference type="ARBA" id="ARBA00006987"/>
    </source>
</evidence>
<protein>
    <recommendedName>
        <fullName evidence="5">ABC transporter substrate-binding protein</fullName>
    </recommendedName>
</protein>
<feature type="signal peptide" evidence="2">
    <location>
        <begin position="1"/>
        <end position="28"/>
    </location>
</feature>
<name>A0A6F8YAD5_9ACTN</name>
<dbReference type="RefSeq" id="WP_173153129.1">
    <property type="nucleotide sequence ID" value="NZ_AP022871.1"/>
</dbReference>
<dbReference type="Proteomes" id="UP000503011">
    <property type="component" value="Chromosome"/>
</dbReference>
<feature type="chain" id="PRO_5039387120" description="ABC transporter substrate-binding protein" evidence="2">
    <location>
        <begin position="29"/>
        <end position="348"/>
    </location>
</feature>
<dbReference type="InterPro" id="IPR005064">
    <property type="entry name" value="BUG"/>
</dbReference>
<dbReference type="KEGG" id="psuu:Psuf_003780"/>
<comment type="similarity">
    <text evidence="1">Belongs to the UPF0065 (bug) family.</text>
</comment>
<evidence type="ECO:0008006" key="5">
    <source>
        <dbReference type="Google" id="ProtNLM"/>
    </source>
</evidence>
<dbReference type="Pfam" id="PF03401">
    <property type="entry name" value="TctC"/>
    <property type="match status" value="1"/>
</dbReference>
<dbReference type="EMBL" id="AP022871">
    <property type="protein sequence ID" value="BCB83065.1"/>
    <property type="molecule type" value="Genomic_DNA"/>
</dbReference>
<organism evidence="3 4">
    <name type="scientific">Phytohabitans suffuscus</name>
    <dbReference type="NCBI Taxonomy" id="624315"/>
    <lineage>
        <taxon>Bacteria</taxon>
        <taxon>Bacillati</taxon>
        <taxon>Actinomycetota</taxon>
        <taxon>Actinomycetes</taxon>
        <taxon>Micromonosporales</taxon>
        <taxon>Micromonosporaceae</taxon>
    </lineage>
</organism>
<dbReference type="AlphaFoldDB" id="A0A6F8YAD5"/>
<proteinExistence type="inferred from homology"/>
<gene>
    <name evidence="3" type="ORF">Psuf_003780</name>
</gene>